<dbReference type="InterPro" id="IPR050679">
    <property type="entry name" value="Bact_HTH_transcr_reg"/>
</dbReference>
<dbReference type="CDD" id="cd07377">
    <property type="entry name" value="WHTH_GntR"/>
    <property type="match status" value="1"/>
</dbReference>
<keyword evidence="2" id="KW-0238">DNA-binding</keyword>
<evidence type="ECO:0000256" key="1">
    <source>
        <dbReference type="ARBA" id="ARBA00023015"/>
    </source>
</evidence>
<organism evidence="5 6">
    <name type="scientific">candidate division TA06 bacterium 34_109</name>
    <dbReference type="NCBI Taxonomy" id="1635277"/>
    <lineage>
        <taxon>Bacteria</taxon>
        <taxon>Bacteria division TA06</taxon>
    </lineage>
</organism>
<proteinExistence type="predicted"/>
<dbReference type="EMBL" id="LGGX01000020">
    <property type="protein sequence ID" value="KUK86407.1"/>
    <property type="molecule type" value="Genomic_DNA"/>
</dbReference>
<evidence type="ECO:0000313" key="6">
    <source>
        <dbReference type="Proteomes" id="UP000053467"/>
    </source>
</evidence>
<evidence type="ECO:0000259" key="4">
    <source>
        <dbReference type="PROSITE" id="PS50949"/>
    </source>
</evidence>
<sequence length="246" mass="28493">MARIKYTPLYLEAKTELIKMIKKGDFKDNRLPPEEELSERLGISRSTIREALITLDREGIITKKQGIGSLIHKSTLTTKMRIDLVQDFIKLLENGGYKASVKRINSTWLDEIPQVEIKMPPLKDKKYFLNEFLYLADYQPAILATNIIPESSLAIPLQTKEIPFNSFKGFFDFLSKYTNEEVSHSITRFIPSKVDTKISRILEIKENEPIIKREEFYYGIFDKLICCSEIVFHPGLVDLTIVRKLD</sequence>
<gene>
    <name evidence="5" type="ORF">XE03_1539</name>
</gene>
<accession>A0A117M638</accession>
<keyword evidence="1" id="KW-0805">Transcription regulation</keyword>
<dbReference type="PRINTS" id="PR00035">
    <property type="entry name" value="HTHGNTR"/>
</dbReference>
<dbReference type="GO" id="GO:0045892">
    <property type="term" value="P:negative regulation of DNA-templated transcription"/>
    <property type="evidence" value="ECO:0007669"/>
    <property type="project" value="TreeGrafter"/>
</dbReference>
<name>A0A117M638_UNCT6</name>
<dbReference type="GO" id="GO:0003700">
    <property type="term" value="F:DNA-binding transcription factor activity"/>
    <property type="evidence" value="ECO:0007669"/>
    <property type="project" value="InterPro"/>
</dbReference>
<dbReference type="PROSITE" id="PS50949">
    <property type="entry name" value="HTH_GNTR"/>
    <property type="match status" value="1"/>
</dbReference>
<dbReference type="SUPFAM" id="SSF64288">
    <property type="entry name" value="Chorismate lyase-like"/>
    <property type="match status" value="1"/>
</dbReference>
<dbReference type="SUPFAM" id="SSF46785">
    <property type="entry name" value="Winged helix' DNA-binding domain"/>
    <property type="match status" value="1"/>
</dbReference>
<evidence type="ECO:0000313" key="5">
    <source>
        <dbReference type="EMBL" id="KUK86407.1"/>
    </source>
</evidence>
<dbReference type="PANTHER" id="PTHR44846">
    <property type="entry name" value="MANNOSYL-D-GLYCERATE TRANSPORT/METABOLISM SYSTEM REPRESSOR MNGR-RELATED"/>
    <property type="match status" value="1"/>
</dbReference>
<dbReference type="InterPro" id="IPR036390">
    <property type="entry name" value="WH_DNA-bd_sf"/>
</dbReference>
<dbReference type="InterPro" id="IPR000524">
    <property type="entry name" value="Tscrpt_reg_HTH_GntR"/>
</dbReference>
<dbReference type="PANTHER" id="PTHR44846:SF17">
    <property type="entry name" value="GNTR-FAMILY TRANSCRIPTIONAL REGULATOR"/>
    <property type="match status" value="1"/>
</dbReference>
<dbReference type="InterPro" id="IPR036388">
    <property type="entry name" value="WH-like_DNA-bd_sf"/>
</dbReference>
<dbReference type="SMART" id="SM00345">
    <property type="entry name" value="HTH_GNTR"/>
    <property type="match status" value="1"/>
</dbReference>
<dbReference type="GO" id="GO:0003677">
    <property type="term" value="F:DNA binding"/>
    <property type="evidence" value="ECO:0007669"/>
    <property type="project" value="UniProtKB-KW"/>
</dbReference>
<reference evidence="6" key="1">
    <citation type="journal article" date="2015" name="MBio">
        <title>Genome-Resolved Metagenomic Analysis Reveals Roles for Candidate Phyla and Other Microbial Community Members in Biogeochemical Transformations in Oil Reservoirs.</title>
        <authorList>
            <person name="Hu P."/>
            <person name="Tom L."/>
            <person name="Singh A."/>
            <person name="Thomas B.C."/>
            <person name="Baker B.J."/>
            <person name="Piceno Y.M."/>
            <person name="Andersen G.L."/>
            <person name="Banfield J.F."/>
        </authorList>
    </citation>
    <scope>NUCLEOTIDE SEQUENCE [LARGE SCALE GENOMIC DNA]</scope>
</reference>
<dbReference type="Proteomes" id="UP000053467">
    <property type="component" value="Unassembled WGS sequence"/>
</dbReference>
<evidence type="ECO:0000256" key="3">
    <source>
        <dbReference type="ARBA" id="ARBA00023163"/>
    </source>
</evidence>
<dbReference type="Gene3D" id="1.10.10.10">
    <property type="entry name" value="Winged helix-like DNA-binding domain superfamily/Winged helix DNA-binding domain"/>
    <property type="match status" value="1"/>
</dbReference>
<feature type="domain" description="HTH gntR-type" evidence="4">
    <location>
        <begin position="7"/>
        <end position="74"/>
    </location>
</feature>
<dbReference type="InterPro" id="IPR028978">
    <property type="entry name" value="Chorismate_lyase_/UTRA_dom_sf"/>
</dbReference>
<dbReference type="Gene3D" id="3.40.1410.10">
    <property type="entry name" value="Chorismate lyase-like"/>
    <property type="match status" value="1"/>
</dbReference>
<dbReference type="Pfam" id="PF00392">
    <property type="entry name" value="GntR"/>
    <property type="match status" value="1"/>
</dbReference>
<keyword evidence="3" id="KW-0804">Transcription</keyword>
<dbReference type="AlphaFoldDB" id="A0A117M638"/>
<protein>
    <submittedName>
        <fullName evidence="5">Transcriptional regulator, GntR family</fullName>
    </submittedName>
</protein>
<evidence type="ECO:0000256" key="2">
    <source>
        <dbReference type="ARBA" id="ARBA00023125"/>
    </source>
</evidence>
<comment type="caution">
    <text evidence="5">The sequence shown here is derived from an EMBL/GenBank/DDBJ whole genome shotgun (WGS) entry which is preliminary data.</text>
</comment>